<dbReference type="PROSITE" id="PS51203">
    <property type="entry name" value="CS"/>
    <property type="match status" value="1"/>
</dbReference>
<evidence type="ECO:0000313" key="5">
    <source>
        <dbReference type="EMBL" id="RZN57755.1"/>
    </source>
</evidence>
<gene>
    <name evidence="6" type="ORF">DSO09_00480</name>
    <name evidence="5" type="ORF">EF809_00510</name>
</gene>
<name>A0A520KHC9_9CREN</name>
<feature type="domain" description="CS" evidence="4">
    <location>
        <begin position="22"/>
        <end position="126"/>
    </location>
</feature>
<protein>
    <submittedName>
        <fullName evidence="5">Hsp20/alpha crystallin family protein</fullName>
    </submittedName>
</protein>
<dbReference type="Gene3D" id="2.60.40.790">
    <property type="match status" value="1"/>
</dbReference>
<dbReference type="SUPFAM" id="SSF49764">
    <property type="entry name" value="HSP20-like chaperones"/>
    <property type="match status" value="1"/>
</dbReference>
<dbReference type="EMBL" id="QNVI01000003">
    <property type="protein sequence ID" value="TDA40478.1"/>
    <property type="molecule type" value="Genomic_DNA"/>
</dbReference>
<accession>A0A520KHC9</accession>
<reference evidence="5 7" key="2">
    <citation type="journal article" date="2019" name="Nat. Microbiol.">
        <title>Wide diversity of methane and short-chain alkane metabolisms in uncultured archaea.</title>
        <authorList>
            <person name="Borrel G."/>
            <person name="Adam P.S."/>
            <person name="McKay L.J."/>
            <person name="Chen L.X."/>
            <person name="Sierra-Garcia I.N."/>
            <person name="Sieber C.M."/>
            <person name="Letourneur Q."/>
            <person name="Ghozlane A."/>
            <person name="Andersen G.L."/>
            <person name="Li W.J."/>
            <person name="Hallam S.J."/>
            <person name="Muyzer G."/>
            <person name="de Oliveira V.M."/>
            <person name="Inskeep W.P."/>
            <person name="Banfield J.F."/>
            <person name="Gribaldo S."/>
        </authorList>
    </citation>
    <scope>NUCLEOTIDE SEQUENCE [LARGE SCALE GENOMIC DNA]</scope>
    <source>
        <strain evidence="5">Verst-YHS</strain>
    </source>
</reference>
<reference evidence="6 8" key="1">
    <citation type="journal article" date="2019" name="Nat. Microbiol.">
        <title>Expanding anaerobic alkane metabolism in the domain of Archaea.</title>
        <authorList>
            <person name="Wang Y."/>
            <person name="Wegener G."/>
            <person name="Hou J."/>
            <person name="Wang F."/>
            <person name="Xiao X."/>
        </authorList>
    </citation>
    <scope>NUCLEOTIDE SEQUENCE [LARGE SCALE GENOMIC DNA]</scope>
    <source>
        <strain evidence="6">WYZ-LMO11</strain>
    </source>
</reference>
<evidence type="ECO:0000313" key="8">
    <source>
        <dbReference type="Proteomes" id="UP000317265"/>
    </source>
</evidence>
<dbReference type="CDD" id="cd06464">
    <property type="entry name" value="ACD_sHsps-like"/>
    <property type="match status" value="1"/>
</dbReference>
<dbReference type="PROSITE" id="PS01031">
    <property type="entry name" value="SHSP"/>
    <property type="match status" value="1"/>
</dbReference>
<comment type="caution">
    <text evidence="5">The sequence shown here is derived from an EMBL/GenBank/DDBJ whole genome shotgun (WGS) entry which is preliminary data.</text>
</comment>
<organism evidence="5 7">
    <name type="scientific">Thermoproteota archaeon</name>
    <dbReference type="NCBI Taxonomy" id="2056631"/>
    <lineage>
        <taxon>Archaea</taxon>
        <taxon>Thermoproteota</taxon>
    </lineage>
</organism>
<feature type="domain" description="SHSP" evidence="3">
    <location>
        <begin position="17"/>
        <end position="127"/>
    </location>
</feature>
<dbReference type="Proteomes" id="UP000316080">
    <property type="component" value="Unassembled WGS sequence"/>
</dbReference>
<dbReference type="AlphaFoldDB" id="A0A520KHC9"/>
<dbReference type="InterPro" id="IPR008978">
    <property type="entry name" value="HSP20-like_chaperone"/>
</dbReference>
<dbReference type="InterPro" id="IPR007052">
    <property type="entry name" value="CS_dom"/>
</dbReference>
<evidence type="ECO:0000256" key="1">
    <source>
        <dbReference type="PROSITE-ProRule" id="PRU00285"/>
    </source>
</evidence>
<evidence type="ECO:0000313" key="7">
    <source>
        <dbReference type="Proteomes" id="UP000316080"/>
    </source>
</evidence>
<evidence type="ECO:0000259" key="3">
    <source>
        <dbReference type="PROSITE" id="PS01031"/>
    </source>
</evidence>
<proteinExistence type="inferred from homology"/>
<evidence type="ECO:0000259" key="4">
    <source>
        <dbReference type="PROSITE" id="PS51203"/>
    </source>
</evidence>
<sequence length="127" mass="15158">MYEVNGMEFWTDESIWNYECGKLEPLYEIYESNGEIIIRMDLPCVQDKSDIKVNVTEYSVNIEAKMGRIIQYEKWGTFQRSIRFYKYSKTIRLPVRVDPKSAKARFKNGILEIRLTKKEQLFTIPIE</sequence>
<dbReference type="Pfam" id="PF00011">
    <property type="entry name" value="HSP20"/>
    <property type="match status" value="1"/>
</dbReference>
<dbReference type="InterPro" id="IPR002068">
    <property type="entry name" value="A-crystallin/Hsp20_dom"/>
</dbReference>
<dbReference type="Proteomes" id="UP000317265">
    <property type="component" value="Unassembled WGS sequence"/>
</dbReference>
<evidence type="ECO:0000256" key="2">
    <source>
        <dbReference type="RuleBase" id="RU003616"/>
    </source>
</evidence>
<comment type="similarity">
    <text evidence="1 2">Belongs to the small heat shock protein (HSP20) family.</text>
</comment>
<dbReference type="EMBL" id="RXIH01000002">
    <property type="protein sequence ID" value="RZN57755.1"/>
    <property type="molecule type" value="Genomic_DNA"/>
</dbReference>
<evidence type="ECO:0000313" key="6">
    <source>
        <dbReference type="EMBL" id="TDA40478.1"/>
    </source>
</evidence>